<evidence type="ECO:0000313" key="1">
    <source>
        <dbReference type="EMBL" id="QHT21976.1"/>
    </source>
</evidence>
<reference evidence="1" key="1">
    <citation type="journal article" date="2020" name="Nature">
        <title>Giant virus diversity and host interactions through global metagenomics.</title>
        <authorList>
            <person name="Schulz F."/>
            <person name="Roux S."/>
            <person name="Paez-Espino D."/>
            <person name="Jungbluth S."/>
            <person name="Walsh D.A."/>
            <person name="Denef V.J."/>
            <person name="McMahon K.D."/>
            <person name="Konstantinidis K.T."/>
            <person name="Eloe-Fadrosh E.A."/>
            <person name="Kyrpides N.C."/>
            <person name="Woyke T."/>
        </authorList>
    </citation>
    <scope>NUCLEOTIDE SEQUENCE</scope>
    <source>
        <strain evidence="1">GVMAG-M-3300023179-103</strain>
    </source>
</reference>
<sequence>MDNLRYCSDTGKTSIYYATLLLTSLAICIEYDKLLEFGIFELT</sequence>
<accession>A0A6C0DYJ4</accession>
<name>A0A6C0DYJ4_9ZZZZ</name>
<proteinExistence type="predicted"/>
<organism evidence="1">
    <name type="scientific">viral metagenome</name>
    <dbReference type="NCBI Taxonomy" id="1070528"/>
    <lineage>
        <taxon>unclassified sequences</taxon>
        <taxon>metagenomes</taxon>
        <taxon>organismal metagenomes</taxon>
    </lineage>
</organism>
<protein>
    <submittedName>
        <fullName evidence="1">Uncharacterized protein</fullName>
    </submittedName>
</protein>
<dbReference type="AlphaFoldDB" id="A0A6C0DYJ4"/>
<dbReference type="EMBL" id="MN739699">
    <property type="protein sequence ID" value="QHT21976.1"/>
    <property type="molecule type" value="Genomic_DNA"/>
</dbReference>